<dbReference type="SUPFAM" id="SSF47113">
    <property type="entry name" value="Histone-fold"/>
    <property type="match status" value="1"/>
</dbReference>
<comment type="subcellular location">
    <subcellularLocation>
        <location evidence="1">Chromosome</location>
    </subcellularLocation>
    <subcellularLocation>
        <location evidence="2">Cytoplasm</location>
    </subcellularLocation>
</comment>
<evidence type="ECO:0000256" key="6">
    <source>
        <dbReference type="ARBA" id="ARBA00023125"/>
    </source>
</evidence>
<dbReference type="InterPro" id="IPR050004">
    <property type="entry name" value="HmfB-like"/>
</dbReference>
<accession>A0A832V3P7</accession>
<dbReference type="GO" id="GO:0003677">
    <property type="term" value="F:DNA binding"/>
    <property type="evidence" value="ECO:0007669"/>
    <property type="project" value="UniProtKB-KW"/>
</dbReference>
<gene>
    <name evidence="8" type="ORF">H1011_00910</name>
</gene>
<dbReference type="InterPro" id="IPR003958">
    <property type="entry name" value="CBFA_NFYB_domain"/>
</dbReference>
<name>A0A832V3P7_9ARCH</name>
<keyword evidence="4" id="KW-0158">Chromosome</keyword>
<dbReference type="NCBIfam" id="NF043032">
    <property type="entry name" value="archaea_histone"/>
    <property type="match status" value="1"/>
</dbReference>
<dbReference type="GO" id="GO:0005694">
    <property type="term" value="C:chromosome"/>
    <property type="evidence" value="ECO:0007669"/>
    <property type="project" value="UniProtKB-SubCell"/>
</dbReference>
<keyword evidence="6" id="KW-0238">DNA-binding</keyword>
<dbReference type="PANTHER" id="PTHR47828:SF1">
    <property type="entry name" value="ARCHAEAL HISTONE A"/>
    <property type="match status" value="1"/>
</dbReference>
<dbReference type="EMBL" id="DVAD01000007">
    <property type="protein sequence ID" value="HIJ99369.1"/>
    <property type="molecule type" value="Genomic_DNA"/>
</dbReference>
<dbReference type="Proteomes" id="UP000604391">
    <property type="component" value="Unassembled WGS sequence"/>
</dbReference>
<keyword evidence="9" id="KW-1185">Reference proteome</keyword>
<dbReference type="Pfam" id="PF00808">
    <property type="entry name" value="CBFD_NFYB_HMF"/>
    <property type="match status" value="1"/>
</dbReference>
<dbReference type="AlphaFoldDB" id="A0A832V3P7"/>
<reference evidence="8 9" key="1">
    <citation type="journal article" name="Nat. Commun.">
        <title>Undinarchaeota illuminate DPANN phylogeny and the impact of gene transfer on archaeal evolution.</title>
        <authorList>
            <person name="Dombrowski N."/>
            <person name="Williams T.A."/>
            <person name="Sun J."/>
            <person name="Woodcroft B.J."/>
            <person name="Lee J.H."/>
            <person name="Minh B.Q."/>
            <person name="Rinke C."/>
            <person name="Spang A."/>
        </authorList>
    </citation>
    <scope>NUCLEOTIDE SEQUENCE [LARGE SCALE GENOMIC DNA]</scope>
    <source>
        <strain evidence="8">MAG_bin17</strain>
    </source>
</reference>
<comment type="caution">
    <text evidence="8">The sequence shown here is derived from an EMBL/GenBank/DDBJ whole genome shotgun (WGS) entry which is preliminary data.</text>
</comment>
<evidence type="ECO:0000256" key="2">
    <source>
        <dbReference type="ARBA" id="ARBA00004496"/>
    </source>
</evidence>
<evidence type="ECO:0000256" key="3">
    <source>
        <dbReference type="ARBA" id="ARBA00008264"/>
    </source>
</evidence>
<organism evidence="8 9">
    <name type="scientific">Candidatus Undinarchaeum marinum</name>
    <dbReference type="NCBI Taxonomy" id="2756141"/>
    <lineage>
        <taxon>Archaea</taxon>
        <taxon>Candidatus Undinarchaeota</taxon>
        <taxon>Candidatus Undinarchaeia</taxon>
        <taxon>Candidatus Undinarchaeales</taxon>
        <taxon>Candidatus Undinarchaeaceae</taxon>
        <taxon>Candidatus Undinarchaeum</taxon>
    </lineage>
</organism>
<protein>
    <submittedName>
        <fullName evidence="8">Histone family protein</fullName>
    </submittedName>
</protein>
<evidence type="ECO:0000259" key="7">
    <source>
        <dbReference type="Pfam" id="PF00808"/>
    </source>
</evidence>
<dbReference type="CDD" id="cd22909">
    <property type="entry name" value="HFD_archaea_histone-like"/>
    <property type="match status" value="1"/>
</dbReference>
<dbReference type="InterPro" id="IPR009072">
    <property type="entry name" value="Histone-fold"/>
</dbReference>
<dbReference type="InterPro" id="IPR050947">
    <property type="entry name" value="Archaeal_histone_HMF"/>
</dbReference>
<evidence type="ECO:0000256" key="4">
    <source>
        <dbReference type="ARBA" id="ARBA00022454"/>
    </source>
</evidence>
<feature type="domain" description="Transcription factor CBF/NF-Y/archaeal histone" evidence="7">
    <location>
        <begin position="2"/>
        <end position="64"/>
    </location>
</feature>
<comment type="similarity">
    <text evidence="3">Belongs to the archaeal histone HMF family.</text>
</comment>
<dbReference type="Gene3D" id="1.10.20.10">
    <property type="entry name" value="Histone, subunit A"/>
    <property type="match status" value="1"/>
</dbReference>
<evidence type="ECO:0000313" key="9">
    <source>
        <dbReference type="Proteomes" id="UP000604391"/>
    </source>
</evidence>
<sequence length="66" mass="7345">MAELPIAPFERLLKKAGAGRVSEEAAERLRDTIEEQTLDLARKAVSYAIHAKRKTVRKEDVALAGR</sequence>
<proteinExistence type="inferred from homology"/>
<evidence type="ECO:0000256" key="5">
    <source>
        <dbReference type="ARBA" id="ARBA00022490"/>
    </source>
</evidence>
<dbReference type="PANTHER" id="PTHR47828">
    <property type="entry name" value="ARCHAEAL HISTONE A"/>
    <property type="match status" value="1"/>
</dbReference>
<dbReference type="GO" id="GO:0005737">
    <property type="term" value="C:cytoplasm"/>
    <property type="evidence" value="ECO:0007669"/>
    <property type="project" value="UniProtKB-SubCell"/>
</dbReference>
<evidence type="ECO:0000313" key="8">
    <source>
        <dbReference type="EMBL" id="HIJ99369.1"/>
    </source>
</evidence>
<dbReference type="GO" id="GO:0046982">
    <property type="term" value="F:protein heterodimerization activity"/>
    <property type="evidence" value="ECO:0007669"/>
    <property type="project" value="InterPro"/>
</dbReference>
<keyword evidence="5" id="KW-0963">Cytoplasm</keyword>
<evidence type="ECO:0000256" key="1">
    <source>
        <dbReference type="ARBA" id="ARBA00004286"/>
    </source>
</evidence>